<organism evidence="2 3">
    <name type="scientific">Siccirubricoccus soli</name>
    <dbReference type="NCBI Taxonomy" id="2899147"/>
    <lineage>
        <taxon>Bacteria</taxon>
        <taxon>Pseudomonadati</taxon>
        <taxon>Pseudomonadota</taxon>
        <taxon>Alphaproteobacteria</taxon>
        <taxon>Acetobacterales</taxon>
        <taxon>Roseomonadaceae</taxon>
        <taxon>Siccirubricoccus</taxon>
    </lineage>
</organism>
<proteinExistence type="predicted"/>
<sequence>MNSKFEKQPVQSDLSWHDFVELMRSYSTQVRTTQEKESSDNVAAIINATFKADATSKSLSQVESGTDWMAFDLDDLTLSDQARIKQTLAGLNNHYLMWSTTKHQATQPRLRVVLPFDRILTIEEHAKLWHLFNHIFDGLVDSKTHNINRLHYVPYAWADSNQHLFIDHSEGAETLPADQMLSWADQLIDSGVIRVTPQVDDAAVDELRASLHNTALSWNGYRDCPFVDQDMLEEYRNAPEGGRFYHFMTRIAVRSINQSYPIQAGELASLALELDREITGKERKSAASEARNALLWAQRVCITNPSEMSALLETYHTGLEFSYIEADCGEGKTRYGLSQVLQHGGVWVWSTPKISDMQKRIADMRELSPSGLKALNLHTVKHQQGSDQDEEALTVVEQLKRVREKIRENPSQPHCVFVTHAACKLMDWSDWADLDATVIEDEVRDVLMTRTPNFSKNFDKVGPLFDVVETESGCYRLRPSKQAETDLAENRFDDLDRKLKYLIMQADSESNEMWVTRDSWDAKGAKALEFVIINKPHNLRHFKRVIFMGDHFSRSPFKRIWSHKYGVKWTPVADWKPTRRRLKPLAQRVRIHCFSKGKQASLSWFSDPSKTPLPAITSWLKARYPGAENPIIWSTNDAHLSQVDLERHGADGKGVRKDKQLTPRSHGENEHQHHKVCWWASAMRLGDGEAKLVKRTLGIDKKVMEEWRAHNAMHQFFMRGNARDYNSLDSVDMFCVDMHQARYQAARFGISECDIIYHEGVIDDVEDKGGRPLAADNPFGRPMTNTEYSRRHRERLAAEREAAGIPKRPRGRPAKAKPEAEVSV</sequence>
<feature type="region of interest" description="Disordered" evidence="1">
    <location>
        <begin position="650"/>
        <end position="669"/>
    </location>
</feature>
<name>A0ABT1CZF9_9PROT</name>
<evidence type="ECO:0000313" key="3">
    <source>
        <dbReference type="Proteomes" id="UP001523392"/>
    </source>
</evidence>
<comment type="caution">
    <text evidence="2">The sequence shown here is derived from an EMBL/GenBank/DDBJ whole genome shotgun (WGS) entry which is preliminary data.</text>
</comment>
<keyword evidence="3" id="KW-1185">Reference proteome</keyword>
<evidence type="ECO:0000313" key="2">
    <source>
        <dbReference type="EMBL" id="MCO6414797.1"/>
    </source>
</evidence>
<protein>
    <recommendedName>
        <fullName evidence="4">Helicase/UvrB N-terminal domain-containing protein</fullName>
    </recommendedName>
</protein>
<dbReference type="Proteomes" id="UP001523392">
    <property type="component" value="Unassembled WGS sequence"/>
</dbReference>
<dbReference type="RefSeq" id="WP_252951386.1">
    <property type="nucleotide sequence ID" value="NZ_JAFIRR010000008.1"/>
</dbReference>
<dbReference type="EMBL" id="JAFIRR010000008">
    <property type="protein sequence ID" value="MCO6414797.1"/>
    <property type="molecule type" value="Genomic_DNA"/>
</dbReference>
<accession>A0ABT1CZF9</accession>
<evidence type="ECO:0008006" key="4">
    <source>
        <dbReference type="Google" id="ProtNLM"/>
    </source>
</evidence>
<reference evidence="2 3" key="1">
    <citation type="submission" date="2021-12" db="EMBL/GenBank/DDBJ databases">
        <title>Siccirubricoccus leaddurans sp. nov., a high concentration Zn2+ tolerance bacterium.</title>
        <authorList>
            <person name="Cao Y."/>
        </authorList>
    </citation>
    <scope>NUCLEOTIDE SEQUENCE [LARGE SCALE GENOMIC DNA]</scope>
    <source>
        <strain evidence="2 3">KC 17139</strain>
    </source>
</reference>
<feature type="region of interest" description="Disordered" evidence="1">
    <location>
        <begin position="768"/>
        <end position="824"/>
    </location>
</feature>
<gene>
    <name evidence="2" type="ORF">JYK14_01200</name>
</gene>
<evidence type="ECO:0000256" key="1">
    <source>
        <dbReference type="SAM" id="MobiDB-lite"/>
    </source>
</evidence>